<dbReference type="OrthoDB" id="1632039at2"/>
<dbReference type="InterPro" id="IPR002491">
    <property type="entry name" value="ABC_transptr_periplasmic_BD"/>
</dbReference>
<accession>A0A542W1D5</accession>
<name>A0A542W1D5_ZYMMB</name>
<gene>
    <name evidence="2" type="ORF">FBY58_0963</name>
</gene>
<feature type="domain" description="Fe/B12 periplasmic-binding" evidence="1">
    <location>
        <begin position="48"/>
        <end position="297"/>
    </location>
</feature>
<sequence>MLESLFSSFDRGNRDTIRRPLHRLAWLFLFFGLFLSPLRSENLKRPSRVVSLNLCADELLVALADHSQITALTRYARDPDMSLIAKEAQSLPFAYGSAEELLRLHPDLVITSSYSHAEYLPLLRDRKVKIIDLPLANSVDDIIAQIRVVALAVGYPERGEKKIREMQAALAHLPAPAGQGRSAAYYQRQGYLSGTGSLVDDMMTRAGLKNLATRLNKGALSRLSLEEIVTYRPDFLIMGQKANPSQDMGSLMLQHPFLTKAIPEAHRLFIPAPLTLCGSIHYPEAIKILDKELETIDNAQR</sequence>
<dbReference type="PANTHER" id="PTHR30535:SF34">
    <property type="entry name" value="MOLYBDATE-BINDING PROTEIN MOLA"/>
    <property type="match status" value="1"/>
</dbReference>
<dbReference type="InterPro" id="IPR050902">
    <property type="entry name" value="ABC_Transporter_SBP"/>
</dbReference>
<organism evidence="2 3">
    <name type="scientific">Zymomonas mobilis</name>
    <dbReference type="NCBI Taxonomy" id="542"/>
    <lineage>
        <taxon>Bacteria</taxon>
        <taxon>Pseudomonadati</taxon>
        <taxon>Pseudomonadota</taxon>
        <taxon>Alphaproteobacteria</taxon>
        <taxon>Sphingomonadales</taxon>
        <taxon>Zymomonadaceae</taxon>
        <taxon>Zymomonas</taxon>
    </lineage>
</organism>
<dbReference type="PROSITE" id="PS50983">
    <property type="entry name" value="FE_B12_PBP"/>
    <property type="match status" value="1"/>
</dbReference>
<dbReference type="Gene3D" id="3.40.50.1980">
    <property type="entry name" value="Nitrogenase molybdenum iron protein domain"/>
    <property type="match status" value="2"/>
</dbReference>
<protein>
    <submittedName>
        <fullName evidence="2">Iron complex transport system substrate-binding protein</fullName>
    </submittedName>
</protein>
<evidence type="ECO:0000313" key="2">
    <source>
        <dbReference type="EMBL" id="TQL17382.1"/>
    </source>
</evidence>
<dbReference type="Proteomes" id="UP000316887">
    <property type="component" value="Unassembled WGS sequence"/>
</dbReference>
<dbReference type="AlphaFoldDB" id="A0A542W1D5"/>
<evidence type="ECO:0000259" key="1">
    <source>
        <dbReference type="PROSITE" id="PS50983"/>
    </source>
</evidence>
<evidence type="ECO:0000313" key="3">
    <source>
        <dbReference type="Proteomes" id="UP000316887"/>
    </source>
</evidence>
<dbReference type="PANTHER" id="PTHR30535">
    <property type="entry name" value="VITAMIN B12-BINDING PROTEIN"/>
    <property type="match status" value="1"/>
</dbReference>
<comment type="caution">
    <text evidence="2">The sequence shown here is derived from an EMBL/GenBank/DDBJ whole genome shotgun (WGS) entry which is preliminary data.</text>
</comment>
<reference evidence="2 3" key="1">
    <citation type="submission" date="2019-06" db="EMBL/GenBank/DDBJ databases">
        <title>Genome sequencing of Zymomonas mobilis strains for genetic engineering and biofuel applications.</title>
        <authorList>
            <person name="Teravest M."/>
        </authorList>
    </citation>
    <scope>NUCLEOTIDE SEQUENCE [LARGE SCALE GENOMIC DNA]</scope>
    <source>
        <strain evidence="2 3">AN0101</strain>
    </source>
</reference>
<dbReference type="SUPFAM" id="SSF53807">
    <property type="entry name" value="Helical backbone' metal receptor"/>
    <property type="match status" value="1"/>
</dbReference>
<dbReference type="EMBL" id="VFOF01000001">
    <property type="protein sequence ID" value="TQL17382.1"/>
    <property type="molecule type" value="Genomic_DNA"/>
</dbReference>
<dbReference type="Pfam" id="PF01497">
    <property type="entry name" value="Peripla_BP_2"/>
    <property type="match status" value="1"/>
</dbReference>
<proteinExistence type="predicted"/>
<dbReference type="GO" id="GO:0071281">
    <property type="term" value="P:cellular response to iron ion"/>
    <property type="evidence" value="ECO:0007669"/>
    <property type="project" value="TreeGrafter"/>
</dbReference>